<evidence type="ECO:0000313" key="14">
    <source>
        <dbReference type="Proteomes" id="UP000297031"/>
    </source>
</evidence>
<keyword evidence="10" id="KW-0739">Sodium transport</keyword>
<evidence type="ECO:0000256" key="5">
    <source>
        <dbReference type="ARBA" id="ARBA00022692"/>
    </source>
</evidence>
<dbReference type="CDD" id="cd10326">
    <property type="entry name" value="SLC5sbd_NIS-like"/>
    <property type="match status" value="1"/>
</dbReference>
<dbReference type="OrthoDB" id="891563at2"/>
<evidence type="ECO:0000256" key="8">
    <source>
        <dbReference type="ARBA" id="ARBA00023065"/>
    </source>
</evidence>
<dbReference type="InterPro" id="IPR051163">
    <property type="entry name" value="Sodium:Solute_Symporter_SSF"/>
</dbReference>
<dbReference type="RefSeq" id="WP_136409524.1">
    <property type="nucleotide sequence ID" value="NZ_CP039393.1"/>
</dbReference>
<feature type="transmembrane region" description="Helical" evidence="12">
    <location>
        <begin position="182"/>
        <end position="200"/>
    </location>
</feature>
<keyword evidence="3" id="KW-0813">Transport</keyword>
<feature type="transmembrane region" description="Helical" evidence="12">
    <location>
        <begin position="399"/>
        <end position="419"/>
    </location>
</feature>
<evidence type="ECO:0000256" key="2">
    <source>
        <dbReference type="ARBA" id="ARBA00006434"/>
    </source>
</evidence>
<gene>
    <name evidence="13" type="ORF">E7746_00770</name>
</gene>
<dbReference type="PROSITE" id="PS50283">
    <property type="entry name" value="NA_SOLUT_SYMP_3"/>
    <property type="match status" value="1"/>
</dbReference>
<evidence type="ECO:0000256" key="11">
    <source>
        <dbReference type="RuleBase" id="RU362091"/>
    </source>
</evidence>
<evidence type="ECO:0000313" key="13">
    <source>
        <dbReference type="EMBL" id="QCD34515.1"/>
    </source>
</evidence>
<evidence type="ECO:0000256" key="4">
    <source>
        <dbReference type="ARBA" id="ARBA00022475"/>
    </source>
</evidence>
<reference evidence="13 14" key="1">
    <citation type="submission" date="2019-02" db="EMBL/GenBank/DDBJ databases">
        <title>Isolation and identification of novel species under the genus Muribaculum.</title>
        <authorList>
            <person name="Miyake S."/>
            <person name="Ding Y."/>
            <person name="Low A."/>
            <person name="Soh M."/>
            <person name="Seedorf H."/>
        </authorList>
    </citation>
    <scope>NUCLEOTIDE SEQUENCE [LARGE SCALE GENOMIC DNA]</scope>
    <source>
        <strain evidence="13 14">TLL-A4</strain>
    </source>
</reference>
<dbReference type="InterPro" id="IPR001734">
    <property type="entry name" value="Na/solute_symporter"/>
</dbReference>
<evidence type="ECO:0000256" key="3">
    <source>
        <dbReference type="ARBA" id="ARBA00022448"/>
    </source>
</evidence>
<sequence length="496" mass="54512">MTPTIVIITVLAYFAVLFGVSHLTSRNSDNASFFNGNRRAPWPLVAFAMVGAAISGVTFISVPGMVVDKGYSYLQMVLGFIVGYWVIAFVLVPLFYKRNLLSIYGYLGERFGSSTYRTGAWFFFVSKMLGAAVRFFVVCIVLQTLVCDPLGIPFVVNVAVTIAIVWLYTFRGGVKTLIWTDTLKSFCLIMSVVLCIWFIAQNLDLSWAGVVDSIGRHGSSRIFYFDDPSRGVYFWKQFLAGVFMAIAINGLDQDMMQRNLACRDSRQSQKNMIVSGVMQFFVIALFLVLGTLLVIYVESTPSLSMPEKSDELFGLVAAHESLPVAVGVLFILGLVSAAYSAAGSALTSLTTSFTVDILDASGMEESRLARVRKWVHIAMSATMGLVIVVFYMISEEDAISAVYTLASYTYGPILGLFVFGMFTKRPVNDRLVPVVCIAAPCLCWLVKYFLNESFGYEMSFELLIFNALLTAVGLSLLPGKASVSDIEAARESVSAE</sequence>
<keyword evidence="8" id="KW-0406">Ion transport</keyword>
<dbReference type="GO" id="GO:0006814">
    <property type="term" value="P:sodium ion transport"/>
    <property type="evidence" value="ECO:0007669"/>
    <property type="project" value="UniProtKB-KW"/>
</dbReference>
<feature type="transmembrane region" description="Helical" evidence="12">
    <location>
        <begin position="374"/>
        <end position="393"/>
    </location>
</feature>
<name>A0A4P7VLH5_9BACT</name>
<dbReference type="InterPro" id="IPR038377">
    <property type="entry name" value="Na/Glc_symporter_sf"/>
</dbReference>
<protein>
    <submittedName>
        <fullName evidence="13">Sodium:solute symporter</fullName>
    </submittedName>
</protein>
<feature type="transmembrane region" description="Helical" evidence="12">
    <location>
        <begin position="152"/>
        <end position="170"/>
    </location>
</feature>
<comment type="similarity">
    <text evidence="2 11">Belongs to the sodium:solute symporter (SSF) (TC 2.A.21) family.</text>
</comment>
<organism evidence="13 14">
    <name type="scientific">Muribaculum gordoncarteri</name>
    <dbReference type="NCBI Taxonomy" id="2530390"/>
    <lineage>
        <taxon>Bacteria</taxon>
        <taxon>Pseudomonadati</taxon>
        <taxon>Bacteroidota</taxon>
        <taxon>Bacteroidia</taxon>
        <taxon>Bacteroidales</taxon>
        <taxon>Muribaculaceae</taxon>
        <taxon>Muribaculum</taxon>
    </lineage>
</organism>
<evidence type="ECO:0000256" key="12">
    <source>
        <dbReference type="SAM" id="Phobius"/>
    </source>
</evidence>
<evidence type="ECO:0000256" key="1">
    <source>
        <dbReference type="ARBA" id="ARBA00004651"/>
    </source>
</evidence>
<feature type="transmembrane region" description="Helical" evidence="12">
    <location>
        <begin position="322"/>
        <end position="342"/>
    </location>
</feature>
<dbReference type="KEGG" id="mgod:E7746_00770"/>
<feature type="transmembrane region" description="Helical" evidence="12">
    <location>
        <begin position="120"/>
        <end position="146"/>
    </location>
</feature>
<dbReference type="AlphaFoldDB" id="A0A4P7VLH5"/>
<dbReference type="EMBL" id="CP039393">
    <property type="protein sequence ID" value="QCD34515.1"/>
    <property type="molecule type" value="Genomic_DNA"/>
</dbReference>
<keyword evidence="14" id="KW-1185">Reference proteome</keyword>
<feature type="transmembrane region" description="Helical" evidence="12">
    <location>
        <begin position="73"/>
        <end position="96"/>
    </location>
</feature>
<feature type="transmembrane region" description="Helical" evidence="12">
    <location>
        <begin position="272"/>
        <end position="297"/>
    </location>
</feature>
<evidence type="ECO:0000256" key="9">
    <source>
        <dbReference type="ARBA" id="ARBA00023136"/>
    </source>
</evidence>
<dbReference type="Pfam" id="PF00474">
    <property type="entry name" value="SSF"/>
    <property type="match status" value="1"/>
</dbReference>
<dbReference type="Proteomes" id="UP000297031">
    <property type="component" value="Chromosome"/>
</dbReference>
<dbReference type="PANTHER" id="PTHR42985">
    <property type="entry name" value="SODIUM-COUPLED MONOCARBOXYLATE TRANSPORTER"/>
    <property type="match status" value="1"/>
</dbReference>
<keyword evidence="4" id="KW-1003">Cell membrane</keyword>
<keyword evidence="9 12" id="KW-0472">Membrane</keyword>
<dbReference type="GO" id="GO:0015293">
    <property type="term" value="F:symporter activity"/>
    <property type="evidence" value="ECO:0007669"/>
    <property type="project" value="TreeGrafter"/>
</dbReference>
<feature type="transmembrane region" description="Helical" evidence="12">
    <location>
        <begin position="233"/>
        <end position="251"/>
    </location>
</feature>
<accession>A0A4P7VLH5</accession>
<dbReference type="GO" id="GO:0005886">
    <property type="term" value="C:plasma membrane"/>
    <property type="evidence" value="ECO:0007669"/>
    <property type="project" value="UniProtKB-SubCell"/>
</dbReference>
<keyword evidence="5 12" id="KW-0812">Transmembrane</keyword>
<evidence type="ECO:0000256" key="7">
    <source>
        <dbReference type="ARBA" id="ARBA00023053"/>
    </source>
</evidence>
<feature type="transmembrane region" description="Helical" evidence="12">
    <location>
        <begin position="6"/>
        <end position="23"/>
    </location>
</feature>
<keyword evidence="6 12" id="KW-1133">Transmembrane helix</keyword>
<evidence type="ECO:0000256" key="10">
    <source>
        <dbReference type="ARBA" id="ARBA00023201"/>
    </source>
</evidence>
<evidence type="ECO:0000256" key="6">
    <source>
        <dbReference type="ARBA" id="ARBA00022989"/>
    </source>
</evidence>
<dbReference type="Gene3D" id="1.20.1730.10">
    <property type="entry name" value="Sodium/glucose cotransporter"/>
    <property type="match status" value="1"/>
</dbReference>
<comment type="subcellular location">
    <subcellularLocation>
        <location evidence="1">Cell membrane</location>
        <topology evidence="1">Multi-pass membrane protein</topology>
    </subcellularLocation>
</comment>
<proteinExistence type="inferred from homology"/>
<feature type="transmembrane region" description="Helical" evidence="12">
    <location>
        <begin position="44"/>
        <end position="67"/>
    </location>
</feature>
<dbReference type="PANTHER" id="PTHR42985:SF47">
    <property type="entry name" value="INTEGRAL MEMBRANE TRANSPORT PROTEIN"/>
    <property type="match status" value="1"/>
</dbReference>
<keyword evidence="7" id="KW-0915">Sodium</keyword>